<keyword evidence="2" id="KW-0408">Iron</keyword>
<dbReference type="InterPro" id="IPR006638">
    <property type="entry name" value="Elp3/MiaA/NifB-like_rSAM"/>
</dbReference>
<dbReference type="PROSITE" id="PS51918">
    <property type="entry name" value="RADICAL_SAM"/>
    <property type="match status" value="1"/>
</dbReference>
<dbReference type="GO" id="GO:0003824">
    <property type="term" value="F:catalytic activity"/>
    <property type="evidence" value="ECO:0007669"/>
    <property type="project" value="InterPro"/>
</dbReference>
<feature type="domain" description="Radical SAM core" evidence="5">
    <location>
        <begin position="67"/>
        <end position="304"/>
    </location>
</feature>
<organism evidence="6 7">
    <name type="scientific">Sulfidibacter corallicola</name>
    <dbReference type="NCBI Taxonomy" id="2818388"/>
    <lineage>
        <taxon>Bacteria</taxon>
        <taxon>Pseudomonadati</taxon>
        <taxon>Acidobacteriota</taxon>
        <taxon>Holophagae</taxon>
        <taxon>Acanthopleuribacterales</taxon>
        <taxon>Acanthopleuribacteraceae</taxon>
        <taxon>Sulfidibacter</taxon>
    </lineage>
</organism>
<dbReference type="PANTHER" id="PTHR43432:SF3">
    <property type="entry name" value="SLR0285 PROTEIN"/>
    <property type="match status" value="1"/>
</dbReference>
<protein>
    <submittedName>
        <fullName evidence="6">PA0069 family radical SAM protein</fullName>
    </submittedName>
</protein>
<dbReference type="InterPro" id="IPR007197">
    <property type="entry name" value="rSAM"/>
</dbReference>
<evidence type="ECO:0000256" key="1">
    <source>
        <dbReference type="ARBA" id="ARBA00022723"/>
    </source>
</evidence>
<dbReference type="PANTHER" id="PTHR43432">
    <property type="entry name" value="SLR0285 PROTEIN"/>
    <property type="match status" value="1"/>
</dbReference>
<dbReference type="Pfam" id="PF04055">
    <property type="entry name" value="Radical_SAM"/>
    <property type="match status" value="1"/>
</dbReference>
<keyword evidence="7" id="KW-1185">Reference proteome</keyword>
<dbReference type="Proteomes" id="UP000663929">
    <property type="component" value="Chromosome"/>
</dbReference>
<dbReference type="EMBL" id="CP071793">
    <property type="protein sequence ID" value="QTD49226.1"/>
    <property type="molecule type" value="Genomic_DNA"/>
</dbReference>
<evidence type="ECO:0000313" key="6">
    <source>
        <dbReference type="EMBL" id="QTD49226.1"/>
    </source>
</evidence>
<dbReference type="InterPro" id="IPR040086">
    <property type="entry name" value="MJ0683-like"/>
</dbReference>
<keyword evidence="3" id="KW-0411">Iron-sulfur</keyword>
<name>A0A8A4TH26_SULCO</name>
<evidence type="ECO:0000256" key="4">
    <source>
        <dbReference type="SAM" id="MobiDB-lite"/>
    </source>
</evidence>
<evidence type="ECO:0000256" key="2">
    <source>
        <dbReference type="ARBA" id="ARBA00023004"/>
    </source>
</evidence>
<dbReference type="GO" id="GO:0051536">
    <property type="term" value="F:iron-sulfur cluster binding"/>
    <property type="evidence" value="ECO:0007669"/>
    <property type="project" value="UniProtKB-KW"/>
</dbReference>
<evidence type="ECO:0000259" key="5">
    <source>
        <dbReference type="PROSITE" id="PS51918"/>
    </source>
</evidence>
<evidence type="ECO:0000313" key="7">
    <source>
        <dbReference type="Proteomes" id="UP000663929"/>
    </source>
</evidence>
<dbReference type="SFLD" id="SFLDS00029">
    <property type="entry name" value="Radical_SAM"/>
    <property type="match status" value="1"/>
</dbReference>
<dbReference type="Gene3D" id="3.80.30.30">
    <property type="match status" value="1"/>
</dbReference>
<dbReference type="AlphaFoldDB" id="A0A8A4TH26"/>
<feature type="region of interest" description="Disordered" evidence="4">
    <location>
        <begin position="343"/>
        <end position="365"/>
    </location>
</feature>
<sequence>MTDLDLKVTRKGRGALTNREGRFEKAQSQAFDDGWGTLEDHLAELPPIKTTVSEDATRSIVTRNQSPDIPFEQSINPYRGCEHGCIYCYARPTHAYWGLSPGLDFETRLFKKTNAAELLEKELRRKSYEPKPITVGANTDPYQPVEREHRVTREVLTVLSRFQHPVALITKSALVLRDLDLLAPMAEKGLAQVFVSVTTLRPELARIMEPRAAAPHRRLETLRALSEAGIPTGVMSAPMIPALNDHELEAILTAGAEAGAAYGGYVFLRLPLELRELFREWLETHFPDRAEHVMSLIKQSRGGKEYQAEFGKRMRGTGHFAHLLSQRFRLVAQKLNLNKSRNKLRTDLFKPPPRAGDQLSLFEEP</sequence>
<dbReference type="GO" id="GO:0046872">
    <property type="term" value="F:metal ion binding"/>
    <property type="evidence" value="ECO:0007669"/>
    <property type="project" value="UniProtKB-KW"/>
</dbReference>
<dbReference type="KEGG" id="scor:J3U87_26880"/>
<dbReference type="NCBIfam" id="NF033668">
    <property type="entry name" value="rSAM_PA0069"/>
    <property type="match status" value="1"/>
</dbReference>
<dbReference type="SUPFAM" id="SSF102114">
    <property type="entry name" value="Radical SAM enzymes"/>
    <property type="match status" value="1"/>
</dbReference>
<keyword evidence="1" id="KW-0479">Metal-binding</keyword>
<accession>A0A8A4TH26</accession>
<dbReference type="CDD" id="cd01335">
    <property type="entry name" value="Radical_SAM"/>
    <property type="match status" value="1"/>
</dbReference>
<gene>
    <name evidence="6" type="ORF">J3U87_26880</name>
</gene>
<dbReference type="SMART" id="SM00729">
    <property type="entry name" value="Elp3"/>
    <property type="match status" value="1"/>
</dbReference>
<dbReference type="SFLD" id="SFLDG01084">
    <property type="entry name" value="Uncharacterised_Radical_SAM_Su"/>
    <property type="match status" value="1"/>
</dbReference>
<reference evidence="6" key="1">
    <citation type="submission" date="2021-03" db="EMBL/GenBank/DDBJ databases">
        <title>Acanthopleuribacteraceae sp. M133.</title>
        <authorList>
            <person name="Wang G."/>
        </authorList>
    </citation>
    <scope>NUCLEOTIDE SEQUENCE</scope>
    <source>
        <strain evidence="6">M133</strain>
    </source>
</reference>
<dbReference type="InterPro" id="IPR058240">
    <property type="entry name" value="rSAM_sf"/>
</dbReference>
<dbReference type="RefSeq" id="WP_237378869.1">
    <property type="nucleotide sequence ID" value="NZ_CP071793.1"/>
</dbReference>
<evidence type="ECO:0000256" key="3">
    <source>
        <dbReference type="ARBA" id="ARBA00023014"/>
    </source>
</evidence>
<proteinExistence type="predicted"/>